<dbReference type="AlphaFoldDB" id="A0A833CFH4"/>
<evidence type="ECO:0000313" key="1">
    <source>
        <dbReference type="EMBL" id="KAB1950967.1"/>
    </source>
</evidence>
<dbReference type="Proteomes" id="UP000460112">
    <property type="component" value="Unassembled WGS sequence"/>
</dbReference>
<dbReference type="GeneID" id="29640038"/>
<sequence length="69" mass="7874">MKNLVHHLNTDINGITEWAMIFYVVFPLIGFIASLVYLVKKEKIKVEAAACYALLGLLLNVIFYLIFGR</sequence>
<comment type="caution">
    <text evidence="1">The sequence shown here is derived from an EMBL/GenBank/DDBJ whole genome shotgun (WGS) entry which is preliminary data.</text>
</comment>
<name>A0A833CFH4_LACGS</name>
<protein>
    <submittedName>
        <fullName evidence="1">Uncharacterized protein</fullName>
    </submittedName>
</protein>
<proteinExistence type="predicted"/>
<accession>A0A833CFH4</accession>
<evidence type="ECO:0000313" key="2">
    <source>
        <dbReference type="Proteomes" id="UP000460112"/>
    </source>
</evidence>
<dbReference type="RefSeq" id="WP_003653814.1">
    <property type="nucleotide sequence ID" value="NZ_CABOGQ010000008.1"/>
</dbReference>
<dbReference type="EMBL" id="WBOA01000001">
    <property type="protein sequence ID" value="KAB1950967.1"/>
    <property type="molecule type" value="Genomic_DNA"/>
</dbReference>
<gene>
    <name evidence="1" type="ORF">F8244_00265</name>
</gene>
<organism evidence="1 2">
    <name type="scientific">Lactobacillus gasseri</name>
    <dbReference type="NCBI Taxonomy" id="1596"/>
    <lineage>
        <taxon>Bacteria</taxon>
        <taxon>Bacillati</taxon>
        <taxon>Bacillota</taxon>
        <taxon>Bacilli</taxon>
        <taxon>Lactobacillales</taxon>
        <taxon>Lactobacillaceae</taxon>
        <taxon>Lactobacillus</taxon>
    </lineage>
</organism>
<reference evidence="1 2" key="1">
    <citation type="submission" date="2019-09" db="EMBL/GenBank/DDBJ databases">
        <title>Investigation of probiotic properties of different lactic acid bacteria.</title>
        <authorList>
            <person name="Jaomanjaka F."/>
            <person name="Blanc P."/>
        </authorList>
    </citation>
    <scope>NUCLEOTIDE SEQUENCE [LARGE SCALE GENOMIC DNA]</scope>
    <source>
        <strain evidence="1 2">BIO6369</strain>
    </source>
</reference>